<dbReference type="RefSeq" id="WP_076364229.1">
    <property type="nucleotide sequence ID" value="NZ_FTOM01000002.1"/>
</dbReference>
<evidence type="ECO:0000313" key="9">
    <source>
        <dbReference type="EMBL" id="SIS67843.1"/>
    </source>
</evidence>
<dbReference type="GO" id="GO:0009055">
    <property type="term" value="F:electron transfer activity"/>
    <property type="evidence" value="ECO:0007669"/>
    <property type="project" value="UniProtKB-UniRule"/>
</dbReference>
<evidence type="ECO:0000256" key="6">
    <source>
        <dbReference type="ARBA" id="ARBA00023136"/>
    </source>
</evidence>
<keyword evidence="7" id="KW-0288">FMN</keyword>
<dbReference type="EMBL" id="FTOM01000002">
    <property type="protein sequence ID" value="SIS67843.1"/>
    <property type="molecule type" value="Genomic_DNA"/>
</dbReference>
<feature type="transmembrane region" description="Helical" evidence="7">
    <location>
        <begin position="73"/>
        <end position="91"/>
    </location>
</feature>
<evidence type="ECO:0000313" key="10">
    <source>
        <dbReference type="Proteomes" id="UP000186098"/>
    </source>
</evidence>
<comment type="subunit">
    <text evidence="7">Heterodimer of a catalytic subunit (MsrP) and a heme-binding subunit (MsrQ).</text>
</comment>
<feature type="transmembrane region" description="Helical" evidence="7">
    <location>
        <begin position="111"/>
        <end position="132"/>
    </location>
</feature>
<evidence type="ECO:0000256" key="5">
    <source>
        <dbReference type="ARBA" id="ARBA00023004"/>
    </source>
</evidence>
<keyword evidence="7" id="KW-0285">Flavoprotein</keyword>
<reference evidence="10" key="1">
    <citation type="submission" date="2017-01" db="EMBL/GenBank/DDBJ databases">
        <authorList>
            <person name="Varghese N."/>
            <person name="Submissions S."/>
        </authorList>
    </citation>
    <scope>NUCLEOTIDE SEQUENCE [LARGE SCALE GENOMIC DNA]</scope>
    <source>
        <strain evidence="10">DSM 18714</strain>
    </source>
</reference>
<keyword evidence="5 7" id="KW-0408">Iron</keyword>
<dbReference type="Pfam" id="PF01794">
    <property type="entry name" value="Ferric_reduct"/>
    <property type="match status" value="1"/>
</dbReference>
<dbReference type="STRING" id="407234.SAMN05421795_102446"/>
<keyword evidence="2 7" id="KW-0813">Transport</keyword>
<keyword evidence="6 7" id="KW-0472">Membrane</keyword>
<comment type="cofactor">
    <cofactor evidence="7">
        <name>FMN</name>
        <dbReference type="ChEBI" id="CHEBI:58210"/>
    </cofactor>
    <text evidence="7">Binds 1 FMN per subunit.</text>
</comment>
<comment type="function">
    <text evidence="7">Part of the MsrPQ system that repairs oxidized periplasmic proteins containing methionine sulfoxide residues (Met-O), using respiratory chain electrons. Thus protects these proteins from oxidative-stress damage caused by reactive species of oxygen and chlorine generated by the host defense mechanisms. MsrPQ is essential for the maintenance of envelope integrity under bleach stress, rescuing a wide series of structurally unrelated periplasmic proteins from methionine oxidation. MsrQ provides electrons for reduction to the reductase catalytic subunit MsrP, using the quinone pool of the respiratory chain.</text>
</comment>
<dbReference type="GO" id="GO:0005886">
    <property type="term" value="C:plasma membrane"/>
    <property type="evidence" value="ECO:0007669"/>
    <property type="project" value="UniProtKB-SubCell"/>
</dbReference>
<dbReference type="HAMAP" id="MF_01207">
    <property type="entry name" value="MsrQ"/>
    <property type="match status" value="1"/>
</dbReference>
<evidence type="ECO:0000256" key="7">
    <source>
        <dbReference type="HAMAP-Rule" id="MF_01207"/>
    </source>
</evidence>
<keyword evidence="7" id="KW-0249">Electron transport</keyword>
<evidence type="ECO:0000259" key="8">
    <source>
        <dbReference type="Pfam" id="PF01794"/>
    </source>
</evidence>
<evidence type="ECO:0000256" key="1">
    <source>
        <dbReference type="ARBA" id="ARBA00004141"/>
    </source>
</evidence>
<dbReference type="GO" id="GO:0020037">
    <property type="term" value="F:heme binding"/>
    <property type="evidence" value="ECO:0007669"/>
    <property type="project" value="UniProtKB-UniRule"/>
</dbReference>
<dbReference type="OrthoDB" id="9788328at2"/>
<name>A0A1N7L1V4_9RHOB</name>
<proteinExistence type="inferred from homology"/>
<feature type="domain" description="Ferric oxidoreductase" evidence="8">
    <location>
        <begin position="43"/>
        <end position="154"/>
    </location>
</feature>
<comment type="subcellular location">
    <subcellularLocation>
        <location evidence="7">Cell membrane</location>
        <topology evidence="7">Multi-pass membrane protein</topology>
    </subcellularLocation>
    <subcellularLocation>
        <location evidence="1">Membrane</location>
        <topology evidence="1">Multi-pass membrane protein</topology>
    </subcellularLocation>
</comment>
<evidence type="ECO:0000256" key="4">
    <source>
        <dbReference type="ARBA" id="ARBA00022989"/>
    </source>
</evidence>
<dbReference type="InterPro" id="IPR013130">
    <property type="entry name" value="Fe3_Rdtase_TM_dom"/>
</dbReference>
<evidence type="ECO:0000256" key="2">
    <source>
        <dbReference type="ARBA" id="ARBA00022448"/>
    </source>
</evidence>
<dbReference type="InterPro" id="IPR022837">
    <property type="entry name" value="MsrQ-like"/>
</dbReference>
<gene>
    <name evidence="7" type="primary">msrQ</name>
    <name evidence="9" type="ORF">SAMN05421795_102446</name>
</gene>
<feature type="transmembrane region" description="Helical" evidence="7">
    <location>
        <begin position="44"/>
        <end position="61"/>
    </location>
</feature>
<keyword evidence="7" id="KW-0349">Heme</keyword>
<dbReference type="GO" id="GO:0030091">
    <property type="term" value="P:protein repair"/>
    <property type="evidence" value="ECO:0007669"/>
    <property type="project" value="UniProtKB-UniRule"/>
</dbReference>
<comment type="similarity">
    <text evidence="7">Belongs to the MsrQ family.</text>
</comment>
<feature type="transmembrane region" description="Helical" evidence="7">
    <location>
        <begin position="144"/>
        <end position="162"/>
    </location>
</feature>
<feature type="transmembrane region" description="Helical" evidence="7">
    <location>
        <begin position="7"/>
        <end position="24"/>
    </location>
</feature>
<keyword evidence="10" id="KW-1185">Reference proteome</keyword>
<dbReference type="GO" id="GO:0016679">
    <property type="term" value="F:oxidoreductase activity, acting on diphenols and related substances as donors"/>
    <property type="evidence" value="ECO:0007669"/>
    <property type="project" value="TreeGrafter"/>
</dbReference>
<dbReference type="Proteomes" id="UP000186098">
    <property type="component" value="Unassembled WGS sequence"/>
</dbReference>
<keyword evidence="7" id="KW-0479">Metal-binding</keyword>
<dbReference type="PANTHER" id="PTHR36964:SF1">
    <property type="entry name" value="PROTEIN-METHIONINE-SULFOXIDE REDUCTASE HEME-BINDING SUBUNIT MSRQ"/>
    <property type="match status" value="1"/>
</dbReference>
<evidence type="ECO:0000256" key="3">
    <source>
        <dbReference type="ARBA" id="ARBA00022692"/>
    </source>
</evidence>
<comment type="cofactor">
    <cofactor evidence="7">
        <name>heme b</name>
        <dbReference type="ChEBI" id="CHEBI:60344"/>
    </cofactor>
    <text evidence="7">Binds 1 heme b (iron(II)-protoporphyrin IX) group per subunit.</text>
</comment>
<keyword evidence="3 7" id="KW-0812">Transmembrane</keyword>
<sequence>MRRLPVAVVYLAALVPLGWIVWLVLSGGIGVDPVKEIEHRLGKIALWFLALGLAVTPLRRLTGVNLLRYRRALGLSAAFYVGLHILAWGWLDMRWLWAQMAGDLLKRPYLVAGMASALMIAVLAATSNGVSVRALGARWRVLHRLTYPAAALAVGHYLWQMKVITPEGWAWAGVMTGLLALRLLPRGWGVTRRA</sequence>
<protein>
    <recommendedName>
        <fullName evidence="7">Protein-methionine-sulfoxide reductase heme-binding subunit MsrQ</fullName>
    </recommendedName>
    <alternativeName>
        <fullName evidence="7">Flavocytochrome MsrQ</fullName>
    </alternativeName>
</protein>
<keyword evidence="4 7" id="KW-1133">Transmembrane helix</keyword>
<dbReference type="GO" id="GO:0010181">
    <property type="term" value="F:FMN binding"/>
    <property type="evidence" value="ECO:0007669"/>
    <property type="project" value="UniProtKB-UniRule"/>
</dbReference>
<accession>A0A1N7L1V4</accession>
<dbReference type="AlphaFoldDB" id="A0A1N7L1V4"/>
<feature type="transmembrane region" description="Helical" evidence="7">
    <location>
        <begin position="168"/>
        <end position="184"/>
    </location>
</feature>
<keyword evidence="7" id="KW-1003">Cell membrane</keyword>
<dbReference type="GO" id="GO:0046872">
    <property type="term" value="F:metal ion binding"/>
    <property type="evidence" value="ECO:0007669"/>
    <property type="project" value="UniProtKB-KW"/>
</dbReference>
<organism evidence="9 10">
    <name type="scientific">Phaeovulum vinaykumarii</name>
    <dbReference type="NCBI Taxonomy" id="407234"/>
    <lineage>
        <taxon>Bacteria</taxon>
        <taxon>Pseudomonadati</taxon>
        <taxon>Pseudomonadota</taxon>
        <taxon>Alphaproteobacteria</taxon>
        <taxon>Rhodobacterales</taxon>
        <taxon>Paracoccaceae</taxon>
        <taxon>Phaeovulum</taxon>
    </lineage>
</organism>
<dbReference type="PANTHER" id="PTHR36964">
    <property type="entry name" value="PROTEIN-METHIONINE-SULFOXIDE REDUCTASE HEME-BINDING SUBUNIT MSRQ"/>
    <property type="match status" value="1"/>
</dbReference>